<proteinExistence type="inferred from homology"/>
<comment type="caution">
    <text evidence="7">The sequence shown here is derived from an EMBL/GenBank/DDBJ whole genome shotgun (WGS) entry which is preliminary data.</text>
</comment>
<feature type="transmembrane region" description="Helical" evidence="6">
    <location>
        <begin position="234"/>
        <end position="256"/>
    </location>
</feature>
<protein>
    <recommendedName>
        <fullName evidence="6">Protein DETOXIFICATION</fullName>
    </recommendedName>
    <alternativeName>
        <fullName evidence="6">Multidrug and toxic compound extrusion protein</fullName>
    </alternativeName>
</protein>
<dbReference type="GO" id="GO:0042910">
    <property type="term" value="F:xenobiotic transmembrane transporter activity"/>
    <property type="evidence" value="ECO:0007669"/>
    <property type="project" value="InterPro"/>
</dbReference>
<feature type="transmembrane region" description="Helical" evidence="6">
    <location>
        <begin position="62"/>
        <end position="85"/>
    </location>
</feature>
<dbReference type="OrthoDB" id="2126698at2759"/>
<feature type="transmembrane region" description="Helical" evidence="6">
    <location>
        <begin position="460"/>
        <end position="482"/>
    </location>
</feature>
<evidence type="ECO:0000256" key="3">
    <source>
        <dbReference type="ARBA" id="ARBA00022692"/>
    </source>
</evidence>
<dbReference type="AlphaFoldDB" id="A0A9D4Z323"/>
<feature type="transmembrane region" description="Helical" evidence="6">
    <location>
        <begin position="316"/>
        <end position="338"/>
    </location>
</feature>
<evidence type="ECO:0000256" key="1">
    <source>
        <dbReference type="ARBA" id="ARBA00004141"/>
    </source>
</evidence>
<dbReference type="CDD" id="cd13132">
    <property type="entry name" value="MATE_eukaryotic"/>
    <property type="match status" value="1"/>
</dbReference>
<organism evidence="7 8">
    <name type="scientific">Adiantum capillus-veneris</name>
    <name type="common">Maidenhair fern</name>
    <dbReference type="NCBI Taxonomy" id="13818"/>
    <lineage>
        <taxon>Eukaryota</taxon>
        <taxon>Viridiplantae</taxon>
        <taxon>Streptophyta</taxon>
        <taxon>Embryophyta</taxon>
        <taxon>Tracheophyta</taxon>
        <taxon>Polypodiopsida</taxon>
        <taxon>Polypodiidae</taxon>
        <taxon>Polypodiales</taxon>
        <taxon>Pteridineae</taxon>
        <taxon>Pteridaceae</taxon>
        <taxon>Vittarioideae</taxon>
        <taxon>Adiantum</taxon>
    </lineage>
</organism>
<sequence>MEGQSTADAYAYTPLQHDEENGLDNGIGEGPQLINFRSKEVVDDRSSLSWLSWKEMRLQCTLAGPLVIGNLLSFCLQLISLTFVGHFGELELSGASVANSFAVVTGFSIVLGMGCAMETLCGQAYGAKQYKKMGIYLQRAIVVLNVTSVPLAFIWANMEKILVALKQDANIARTAGEYMVWLIPTLFGNATSQPFAKFLQAQSLVAPLLWISLCVLACHVPICWFLVFKSGMGFIGAALANSISYWIDVILLALYVRFSPKCAESRAPLSLEALHDLKGFLTLAIPSAAMICLEWWSYEVLVILSGFLLNPELQTAAISICVSTESLVFMLPLGLSAAASIRVSNELGAGHPQTARKAVYVAVVLALSEALLVAVVILLVRNVWGGVYSSEREVVVAVASLMPLLALSTTFDGLQAVFSGVARGAGWQKAGAIINLGSFYVVGLPVGCVLAFVLHLEGKGLWLGLTLGAFVQFFIFVIITHFTDWQKEAMKAAMRVEAYPSLEEPILDSGK</sequence>
<dbReference type="PANTHER" id="PTHR11206">
    <property type="entry name" value="MULTIDRUG RESISTANCE PROTEIN"/>
    <property type="match status" value="1"/>
</dbReference>
<keyword evidence="8" id="KW-1185">Reference proteome</keyword>
<accession>A0A9D4Z323</accession>
<evidence type="ECO:0000256" key="4">
    <source>
        <dbReference type="ARBA" id="ARBA00022989"/>
    </source>
</evidence>
<reference evidence="7" key="1">
    <citation type="submission" date="2021-01" db="EMBL/GenBank/DDBJ databases">
        <title>Adiantum capillus-veneris genome.</title>
        <authorList>
            <person name="Fang Y."/>
            <person name="Liao Q."/>
        </authorList>
    </citation>
    <scope>NUCLEOTIDE SEQUENCE</scope>
    <source>
        <strain evidence="7">H3</strain>
        <tissue evidence="7">Leaf</tissue>
    </source>
</reference>
<feature type="transmembrane region" description="Helical" evidence="6">
    <location>
        <begin position="359"/>
        <end position="384"/>
    </location>
</feature>
<keyword evidence="3 6" id="KW-0812">Transmembrane</keyword>
<feature type="transmembrane region" description="Helical" evidence="6">
    <location>
        <begin position="430"/>
        <end position="454"/>
    </location>
</feature>
<dbReference type="GO" id="GO:1990961">
    <property type="term" value="P:xenobiotic detoxification by transmembrane export across the plasma membrane"/>
    <property type="evidence" value="ECO:0007669"/>
    <property type="project" value="InterPro"/>
</dbReference>
<keyword evidence="4 6" id="KW-1133">Transmembrane helix</keyword>
<dbReference type="NCBIfam" id="TIGR00797">
    <property type="entry name" value="matE"/>
    <property type="match status" value="1"/>
</dbReference>
<evidence type="ECO:0000313" key="8">
    <source>
        <dbReference type="Proteomes" id="UP000886520"/>
    </source>
</evidence>
<comment type="similarity">
    <text evidence="2 6">Belongs to the multi antimicrobial extrusion (MATE) (TC 2.A.66.1) family.</text>
</comment>
<evidence type="ECO:0000256" key="5">
    <source>
        <dbReference type="ARBA" id="ARBA00023136"/>
    </source>
</evidence>
<feature type="transmembrane region" description="Helical" evidence="6">
    <location>
        <begin position="97"/>
        <end position="116"/>
    </location>
</feature>
<gene>
    <name evidence="7" type="ORF">GOP47_0025564</name>
</gene>
<dbReference type="GO" id="GO:0015297">
    <property type="term" value="F:antiporter activity"/>
    <property type="evidence" value="ECO:0007669"/>
    <property type="project" value="InterPro"/>
</dbReference>
<dbReference type="Pfam" id="PF01554">
    <property type="entry name" value="MatE"/>
    <property type="match status" value="2"/>
</dbReference>
<keyword evidence="5 6" id="KW-0472">Membrane</keyword>
<dbReference type="Proteomes" id="UP000886520">
    <property type="component" value="Chromosome 25"/>
</dbReference>
<dbReference type="GO" id="GO:0016020">
    <property type="term" value="C:membrane"/>
    <property type="evidence" value="ECO:0007669"/>
    <property type="project" value="UniProtKB-SubCell"/>
</dbReference>
<name>A0A9D4Z323_ADICA</name>
<feature type="transmembrane region" description="Helical" evidence="6">
    <location>
        <begin position="208"/>
        <end position="228"/>
    </location>
</feature>
<evidence type="ECO:0000313" key="7">
    <source>
        <dbReference type="EMBL" id="KAI5059245.1"/>
    </source>
</evidence>
<evidence type="ECO:0000256" key="6">
    <source>
        <dbReference type="RuleBase" id="RU004914"/>
    </source>
</evidence>
<feature type="transmembrane region" description="Helical" evidence="6">
    <location>
        <begin position="136"/>
        <end position="158"/>
    </location>
</feature>
<dbReference type="EMBL" id="JABFUD020000025">
    <property type="protein sequence ID" value="KAI5059245.1"/>
    <property type="molecule type" value="Genomic_DNA"/>
</dbReference>
<dbReference type="InterPro" id="IPR045069">
    <property type="entry name" value="MATE_euk"/>
</dbReference>
<evidence type="ECO:0000256" key="2">
    <source>
        <dbReference type="ARBA" id="ARBA00010199"/>
    </source>
</evidence>
<dbReference type="InterPro" id="IPR002528">
    <property type="entry name" value="MATE_fam"/>
</dbReference>
<feature type="transmembrane region" description="Helical" evidence="6">
    <location>
        <begin position="396"/>
        <end position="418"/>
    </location>
</feature>
<comment type="subcellular location">
    <subcellularLocation>
        <location evidence="1">Membrane</location>
        <topology evidence="1">Multi-pass membrane protein</topology>
    </subcellularLocation>
</comment>